<comment type="caution">
    <text evidence="7">The sequence shown here is derived from an EMBL/GenBank/DDBJ whole genome shotgun (WGS) entry which is preliminary data.</text>
</comment>
<dbReference type="Proteomes" id="UP001285855">
    <property type="component" value="Unassembled WGS sequence"/>
</dbReference>
<sequence length="162" mass="18597">MSAIERMIKMFYWFIIVILFVILLFSTLELVVLIGRTLVNSREVFDFSTQRVNTDGLFVNHVQGFIAGILLLTIIIELIQSFFVFIKSEAHSKYLVIIYEIAMIAIVRHLFVLDFEHIGGVELMGISLLVLVVGALNFFNKPELIKKMTQLKSITKQKKSKN</sequence>
<dbReference type="InterPro" id="IPR020948">
    <property type="entry name" value="P_starv_induced_PsiE-like"/>
</dbReference>
<proteinExistence type="predicted"/>
<dbReference type="Pfam" id="PF06146">
    <property type="entry name" value="PsiE"/>
    <property type="match status" value="1"/>
</dbReference>
<evidence type="ECO:0000256" key="4">
    <source>
        <dbReference type="ARBA" id="ARBA00022989"/>
    </source>
</evidence>
<evidence type="ECO:0000256" key="2">
    <source>
        <dbReference type="ARBA" id="ARBA00022475"/>
    </source>
</evidence>
<evidence type="ECO:0000256" key="6">
    <source>
        <dbReference type="SAM" id="Phobius"/>
    </source>
</evidence>
<keyword evidence="3 6" id="KW-0812">Transmembrane</keyword>
<feature type="transmembrane region" description="Helical" evidence="6">
    <location>
        <begin position="93"/>
        <end position="111"/>
    </location>
</feature>
<evidence type="ECO:0000256" key="1">
    <source>
        <dbReference type="ARBA" id="ARBA00004651"/>
    </source>
</evidence>
<evidence type="ECO:0000313" key="7">
    <source>
        <dbReference type="EMBL" id="MDY2586828.1"/>
    </source>
</evidence>
<keyword evidence="4 6" id="KW-1133">Transmembrane helix</keyword>
<accession>A0ABU5EKN4</accession>
<keyword evidence="2" id="KW-1003">Cell membrane</keyword>
<organism evidence="7 8">
    <name type="scientific">Winogradskyella aquimaris</name>
    <dbReference type="NCBI Taxonomy" id="864074"/>
    <lineage>
        <taxon>Bacteria</taxon>
        <taxon>Pseudomonadati</taxon>
        <taxon>Bacteroidota</taxon>
        <taxon>Flavobacteriia</taxon>
        <taxon>Flavobacteriales</taxon>
        <taxon>Flavobacteriaceae</taxon>
        <taxon>Winogradskyella</taxon>
    </lineage>
</organism>
<gene>
    <name evidence="7" type="ORF">SNF14_05720</name>
</gene>
<dbReference type="EMBL" id="JAXDAE010000004">
    <property type="protein sequence ID" value="MDY2586828.1"/>
    <property type="molecule type" value="Genomic_DNA"/>
</dbReference>
<feature type="transmembrane region" description="Helical" evidence="6">
    <location>
        <begin position="117"/>
        <end position="139"/>
    </location>
</feature>
<feature type="transmembrane region" description="Helical" evidence="6">
    <location>
        <begin position="12"/>
        <end position="34"/>
    </location>
</feature>
<evidence type="ECO:0000256" key="3">
    <source>
        <dbReference type="ARBA" id="ARBA00022692"/>
    </source>
</evidence>
<evidence type="ECO:0000313" key="8">
    <source>
        <dbReference type="Proteomes" id="UP001285855"/>
    </source>
</evidence>
<name>A0ABU5EKN4_9FLAO</name>
<keyword evidence="8" id="KW-1185">Reference proteome</keyword>
<protein>
    <submittedName>
        <fullName evidence="7">Phosphate-starvation-inducible PsiE family protein</fullName>
    </submittedName>
</protein>
<evidence type="ECO:0000256" key="5">
    <source>
        <dbReference type="ARBA" id="ARBA00023136"/>
    </source>
</evidence>
<reference evidence="7 8" key="1">
    <citation type="submission" date="2023-11" db="EMBL/GenBank/DDBJ databases">
        <title>Winogradskyella pelagius sp. nov., isolated from coastal sediment.</title>
        <authorList>
            <person name="Li F."/>
        </authorList>
    </citation>
    <scope>NUCLEOTIDE SEQUENCE [LARGE SCALE GENOMIC DNA]</scope>
    <source>
        <strain evidence="7 8">KCTC 23502</strain>
    </source>
</reference>
<comment type="subcellular location">
    <subcellularLocation>
        <location evidence="1">Cell membrane</location>
        <topology evidence="1">Multi-pass membrane protein</topology>
    </subcellularLocation>
</comment>
<dbReference type="RefSeq" id="WP_320555203.1">
    <property type="nucleotide sequence ID" value="NZ_JAXDAE010000004.1"/>
</dbReference>
<feature type="transmembrane region" description="Helical" evidence="6">
    <location>
        <begin position="65"/>
        <end position="86"/>
    </location>
</feature>
<keyword evidence="5 6" id="KW-0472">Membrane</keyword>